<evidence type="ECO:0000256" key="5">
    <source>
        <dbReference type="ARBA" id="ARBA00022989"/>
    </source>
</evidence>
<evidence type="ECO:0000256" key="4">
    <source>
        <dbReference type="ARBA" id="ARBA00022692"/>
    </source>
</evidence>
<dbReference type="Gene3D" id="1.20.1250.20">
    <property type="entry name" value="MFS general substrate transporter like domains"/>
    <property type="match status" value="2"/>
</dbReference>
<dbReference type="PANTHER" id="PTHR43124">
    <property type="entry name" value="PURINE EFFLUX PUMP PBUE"/>
    <property type="match status" value="1"/>
</dbReference>
<feature type="transmembrane region" description="Helical" evidence="7">
    <location>
        <begin position="168"/>
        <end position="186"/>
    </location>
</feature>
<protein>
    <submittedName>
        <fullName evidence="9">MFS transporter</fullName>
    </submittedName>
</protein>
<sequence length="396" mass="42529">MMNKNSLLTRLSILSISLLLTSALSINGALPQMQASLSMTTTQVELVATLPALAVVIFVVLSSLIVEKLGTKRTVQLGLLLVGIGGGVAPLFLNSYVPILLSRFVLGAGFGLFNSLAVSIINLLFQDEPQKRASLLGYRGAAENIGNAGLTLLAGALLTFGWRASFGIYLLAFPILILFTIFVPEISEEKKEVGPQKGELKLAVYLLALFALFLVMTFVAIGVRFPTMVTNIKGADYNASAFLAVMPIIGIVTGSLFGFFNRFLGDKCLYLGLALLAVATFLIALSENNFTLLLVGYFISGIPGSLIFPFIYNSLNLYASPTKMTVATSIILIGCNLGNFMAPFGLSILQIISGTSDLFVPFKLLSILLLVILVGIIFHKKSSLSQKTLVHEKEKM</sequence>
<evidence type="ECO:0000313" key="9">
    <source>
        <dbReference type="EMBL" id="BCA86340.1"/>
    </source>
</evidence>
<evidence type="ECO:0000256" key="2">
    <source>
        <dbReference type="ARBA" id="ARBA00022448"/>
    </source>
</evidence>
<dbReference type="InterPro" id="IPR020846">
    <property type="entry name" value="MFS_dom"/>
</dbReference>
<dbReference type="Proteomes" id="UP000502998">
    <property type="component" value="Chromosome"/>
</dbReference>
<dbReference type="GO" id="GO:0022857">
    <property type="term" value="F:transmembrane transporter activity"/>
    <property type="evidence" value="ECO:0007669"/>
    <property type="project" value="InterPro"/>
</dbReference>
<keyword evidence="4 7" id="KW-0812">Transmembrane</keyword>
<feature type="transmembrane region" description="Helical" evidence="7">
    <location>
        <begin position="241"/>
        <end position="261"/>
    </location>
</feature>
<feature type="transmembrane region" description="Helical" evidence="7">
    <location>
        <begin position="202"/>
        <end position="221"/>
    </location>
</feature>
<keyword evidence="2" id="KW-0813">Transport</keyword>
<evidence type="ECO:0000259" key="8">
    <source>
        <dbReference type="PROSITE" id="PS50850"/>
    </source>
</evidence>
<dbReference type="GO" id="GO:0005886">
    <property type="term" value="C:plasma membrane"/>
    <property type="evidence" value="ECO:0007669"/>
    <property type="project" value="UniProtKB-SubCell"/>
</dbReference>
<dbReference type="PROSITE" id="PS50850">
    <property type="entry name" value="MFS"/>
    <property type="match status" value="1"/>
</dbReference>
<dbReference type="InterPro" id="IPR036259">
    <property type="entry name" value="MFS_trans_sf"/>
</dbReference>
<dbReference type="InterPro" id="IPR050189">
    <property type="entry name" value="MFS_Efflux_Transporters"/>
</dbReference>
<dbReference type="InterPro" id="IPR011701">
    <property type="entry name" value="MFS"/>
</dbReference>
<organism evidence="9 10">
    <name type="scientific">Enterococcus saigonensis</name>
    <dbReference type="NCBI Taxonomy" id="1805431"/>
    <lineage>
        <taxon>Bacteria</taxon>
        <taxon>Bacillati</taxon>
        <taxon>Bacillota</taxon>
        <taxon>Bacilli</taxon>
        <taxon>Lactobacillales</taxon>
        <taxon>Enterococcaceae</taxon>
        <taxon>Enterococcus</taxon>
    </lineage>
</organism>
<feature type="transmembrane region" description="Helical" evidence="7">
    <location>
        <begin position="358"/>
        <end position="378"/>
    </location>
</feature>
<feature type="transmembrane region" description="Helical" evidence="7">
    <location>
        <begin position="292"/>
        <end position="312"/>
    </location>
</feature>
<dbReference type="AlphaFoldDB" id="A0A679IDE2"/>
<feature type="transmembrane region" description="Helical" evidence="7">
    <location>
        <begin position="47"/>
        <end position="66"/>
    </location>
</feature>
<dbReference type="Pfam" id="PF07690">
    <property type="entry name" value="MFS_1"/>
    <property type="match status" value="1"/>
</dbReference>
<dbReference type="PANTHER" id="PTHR43124:SF3">
    <property type="entry name" value="CHLORAMPHENICOL EFFLUX PUMP RV0191"/>
    <property type="match status" value="1"/>
</dbReference>
<dbReference type="RefSeq" id="WP_173103493.1">
    <property type="nucleotide sequence ID" value="NZ_AP022822.1"/>
</dbReference>
<evidence type="ECO:0000313" key="10">
    <source>
        <dbReference type="Proteomes" id="UP000502998"/>
    </source>
</evidence>
<evidence type="ECO:0000256" key="6">
    <source>
        <dbReference type="ARBA" id="ARBA00023136"/>
    </source>
</evidence>
<comment type="subcellular location">
    <subcellularLocation>
        <location evidence="1">Cell membrane</location>
        <topology evidence="1">Multi-pass membrane protein</topology>
    </subcellularLocation>
</comment>
<feature type="transmembrane region" description="Helical" evidence="7">
    <location>
        <begin position="103"/>
        <end position="125"/>
    </location>
</feature>
<keyword evidence="6 7" id="KW-0472">Membrane</keyword>
<keyword evidence="3" id="KW-1003">Cell membrane</keyword>
<feature type="transmembrane region" description="Helical" evidence="7">
    <location>
        <begin position="78"/>
        <end position="97"/>
    </location>
</feature>
<evidence type="ECO:0000256" key="7">
    <source>
        <dbReference type="SAM" id="Phobius"/>
    </source>
</evidence>
<dbReference type="KEGG" id="esg:EsVE80_18630"/>
<accession>A0A679IDE2</accession>
<dbReference type="EMBL" id="AP022822">
    <property type="protein sequence ID" value="BCA86340.1"/>
    <property type="molecule type" value="Genomic_DNA"/>
</dbReference>
<feature type="transmembrane region" description="Helical" evidence="7">
    <location>
        <begin position="324"/>
        <end position="352"/>
    </location>
</feature>
<name>A0A679IDE2_9ENTE</name>
<keyword evidence="10" id="KW-1185">Reference proteome</keyword>
<feature type="transmembrane region" description="Helical" evidence="7">
    <location>
        <begin position="145"/>
        <end position="162"/>
    </location>
</feature>
<dbReference type="SUPFAM" id="SSF103473">
    <property type="entry name" value="MFS general substrate transporter"/>
    <property type="match status" value="1"/>
</dbReference>
<gene>
    <name evidence="9" type="ORF">EsVE80_18630</name>
</gene>
<keyword evidence="5 7" id="KW-1133">Transmembrane helix</keyword>
<feature type="transmembrane region" description="Helical" evidence="7">
    <location>
        <begin position="268"/>
        <end position="286"/>
    </location>
</feature>
<feature type="domain" description="Major facilitator superfamily (MFS) profile" evidence="8">
    <location>
        <begin position="1"/>
        <end position="381"/>
    </location>
</feature>
<evidence type="ECO:0000256" key="1">
    <source>
        <dbReference type="ARBA" id="ARBA00004651"/>
    </source>
</evidence>
<proteinExistence type="predicted"/>
<reference evidence="9 10" key="1">
    <citation type="submission" date="2020-02" db="EMBL/GenBank/DDBJ databases">
        <title>Characterization of vanA genotype vancomycin-resistant Enterococcus saigonensis VE80.</title>
        <authorList>
            <person name="Harada T."/>
            <person name="Motooka D."/>
            <person name="Nakamura S."/>
            <person name="Yamamoto Y."/>
            <person name="Kawahara R."/>
            <person name="Kawatsu K."/>
        </authorList>
    </citation>
    <scope>NUCLEOTIDE SEQUENCE [LARGE SCALE GENOMIC DNA]</scope>
    <source>
        <strain evidence="9 10">VE80</strain>
    </source>
</reference>
<evidence type="ECO:0000256" key="3">
    <source>
        <dbReference type="ARBA" id="ARBA00022475"/>
    </source>
</evidence>